<dbReference type="EMBL" id="JAGDFM010001036">
    <property type="protein sequence ID" value="KAG7375619.1"/>
    <property type="molecule type" value="Genomic_DNA"/>
</dbReference>
<evidence type="ECO:0000313" key="3">
    <source>
        <dbReference type="EMBL" id="KAG7375619.1"/>
    </source>
</evidence>
<dbReference type="InterPro" id="IPR018247">
    <property type="entry name" value="EF_Hand_1_Ca_BS"/>
</dbReference>
<evidence type="ECO:0000313" key="4">
    <source>
        <dbReference type="Proteomes" id="UP000694044"/>
    </source>
</evidence>
<dbReference type="Proteomes" id="UP000694044">
    <property type="component" value="Unassembled WGS sequence"/>
</dbReference>
<dbReference type="InterPro" id="IPR002048">
    <property type="entry name" value="EF_hand_dom"/>
</dbReference>
<feature type="region of interest" description="Disordered" evidence="1">
    <location>
        <begin position="199"/>
        <end position="223"/>
    </location>
</feature>
<feature type="region of interest" description="Disordered" evidence="1">
    <location>
        <begin position="1"/>
        <end position="25"/>
    </location>
</feature>
<dbReference type="GO" id="GO:0005509">
    <property type="term" value="F:calcium ion binding"/>
    <property type="evidence" value="ECO:0007669"/>
    <property type="project" value="InterPro"/>
</dbReference>
<accession>A0A8T1V684</accession>
<evidence type="ECO:0000256" key="1">
    <source>
        <dbReference type="SAM" id="MobiDB-lite"/>
    </source>
</evidence>
<protein>
    <recommendedName>
        <fullName evidence="2">EF-hand domain-containing protein</fullName>
    </recommendedName>
</protein>
<name>A0A8T1V684_9STRA</name>
<keyword evidence="4" id="KW-1185">Reference proteome</keyword>
<dbReference type="PROSITE" id="PS00018">
    <property type="entry name" value="EF_HAND_1"/>
    <property type="match status" value="2"/>
</dbReference>
<gene>
    <name evidence="3" type="ORF">PHYPSEUDO_000456</name>
</gene>
<evidence type="ECO:0000259" key="2">
    <source>
        <dbReference type="PROSITE" id="PS50222"/>
    </source>
</evidence>
<dbReference type="OrthoDB" id="73780at2759"/>
<dbReference type="PROSITE" id="PS50222">
    <property type="entry name" value="EF_HAND_2"/>
    <property type="match status" value="1"/>
</dbReference>
<comment type="caution">
    <text evidence="3">The sequence shown here is derived from an EMBL/GenBank/DDBJ whole genome shotgun (WGS) entry which is preliminary data.</text>
</comment>
<proteinExistence type="predicted"/>
<sequence>MSGYDGRTKGKRVRKPQAGNSNPRARWKYLSADVTDVVDKPAAKLRAKAAARRKSSVTPEKAALKVGYDIDGDGFVDVREMRLAKFLDAMLLDRRKDSDDSPEPTAAKLLAMRQSAGRLLIAKEFVERNHERLWRYGSIFTGMNDDQAADFIAAHKNFKKLVPFLESTERNRTVRSSHQTRTCIHGDVVAGTVTQAPSERQTWIETSRKLRSPSSTKHPLPELQPKKKNLLLPELDPNQVDPVEGGIAASVSSPEVFSNAYGAIDIDGDGIVDDDEMKMHLRLQEATSNSHDSNNREEVRARHAQQLEGRKMMVADFVQRNAGQMWLYDASFRHKSTEQIVDEIASGAGFATELNRLRAKERLVNLKSSLGVSSCIVQLPAAELPAHPSNALEFRRVKDRSELLLARKELLKPLQRRRGLALGGDDSGSSAGPLRYYPRGIREEAGDLGRSRSEGSILIGLPRIYDTPVRIEPIGTFSVTKWRLGN</sequence>
<reference evidence="3" key="1">
    <citation type="submission" date="2021-02" db="EMBL/GenBank/DDBJ databases">
        <authorList>
            <person name="Palmer J.M."/>
        </authorList>
    </citation>
    <scope>NUCLEOTIDE SEQUENCE</scope>
    <source>
        <strain evidence="3">SCRP734</strain>
    </source>
</reference>
<dbReference type="AlphaFoldDB" id="A0A8T1V684"/>
<organism evidence="3 4">
    <name type="scientific">Phytophthora pseudosyringae</name>
    <dbReference type="NCBI Taxonomy" id="221518"/>
    <lineage>
        <taxon>Eukaryota</taxon>
        <taxon>Sar</taxon>
        <taxon>Stramenopiles</taxon>
        <taxon>Oomycota</taxon>
        <taxon>Peronosporomycetes</taxon>
        <taxon>Peronosporales</taxon>
        <taxon>Peronosporaceae</taxon>
        <taxon>Phytophthora</taxon>
    </lineage>
</organism>
<feature type="domain" description="EF-hand" evidence="2">
    <location>
        <begin position="252"/>
        <end position="287"/>
    </location>
</feature>